<reference evidence="1 2" key="1">
    <citation type="submission" date="2020-08" db="EMBL/GenBank/DDBJ databases">
        <title>Genomic Encyclopedia of Type Strains, Phase IV (KMG-IV): sequencing the most valuable type-strain genomes for metagenomic binning, comparative biology and taxonomic classification.</title>
        <authorList>
            <person name="Goeker M."/>
        </authorList>
    </citation>
    <scope>NUCLEOTIDE SEQUENCE [LARGE SCALE GENOMIC DNA]</scope>
    <source>
        <strain evidence="1 2">DSM 25622</strain>
    </source>
</reference>
<evidence type="ECO:0000313" key="2">
    <source>
        <dbReference type="Proteomes" id="UP000580654"/>
    </source>
</evidence>
<sequence length="129" mass="13321">MQIALAYGDAAGPGRIAAEQLAEASEGLARVGGLSPQFRAVSLEQLRSGVMPAVVVLAEALPSDAGLLAGLVRGRGVLTITSDPALVRAGLLVMAVRSEPRVEILVSRVAEQAAGVTFAPAFRMMIQEQ</sequence>
<keyword evidence="2" id="KW-1185">Reference proteome</keyword>
<dbReference type="RefSeq" id="WP_184512880.1">
    <property type="nucleotide sequence ID" value="NZ_JACIJD010000001.1"/>
</dbReference>
<dbReference type="EMBL" id="JACIJD010000001">
    <property type="protein sequence ID" value="MBB5692181.1"/>
    <property type="molecule type" value="Genomic_DNA"/>
</dbReference>
<comment type="caution">
    <text evidence="1">The sequence shown here is derived from an EMBL/GenBank/DDBJ whole genome shotgun (WGS) entry which is preliminary data.</text>
</comment>
<gene>
    <name evidence="1" type="ORF">FHS87_000192</name>
</gene>
<proteinExistence type="predicted"/>
<name>A0A840Y8B5_9PROT</name>
<dbReference type="Proteomes" id="UP000580654">
    <property type="component" value="Unassembled WGS sequence"/>
</dbReference>
<accession>A0A840Y8B5</accession>
<organism evidence="1 2">
    <name type="scientific">Muricoccus pecuniae</name>
    <dbReference type="NCBI Taxonomy" id="693023"/>
    <lineage>
        <taxon>Bacteria</taxon>
        <taxon>Pseudomonadati</taxon>
        <taxon>Pseudomonadota</taxon>
        <taxon>Alphaproteobacteria</taxon>
        <taxon>Acetobacterales</taxon>
        <taxon>Roseomonadaceae</taxon>
        <taxon>Muricoccus</taxon>
    </lineage>
</organism>
<evidence type="ECO:0000313" key="1">
    <source>
        <dbReference type="EMBL" id="MBB5692181.1"/>
    </source>
</evidence>
<protein>
    <submittedName>
        <fullName evidence="1">Uncharacterized protein</fullName>
    </submittedName>
</protein>
<dbReference type="AlphaFoldDB" id="A0A840Y8B5"/>